<organism evidence="2">
    <name type="scientific">uncultured Gemmatimonadota bacterium</name>
    <dbReference type="NCBI Taxonomy" id="203437"/>
    <lineage>
        <taxon>Bacteria</taxon>
        <taxon>Pseudomonadati</taxon>
        <taxon>Gemmatimonadota</taxon>
        <taxon>environmental samples</taxon>
    </lineage>
</organism>
<sequence>MPNRKLAAALLLALATTAACERSPTARDESPSPEAPQLAEFGDELFASPDAAGTASFDIRADASTFERTRACPAGGNVTVTGTVERAIDRATQSGTLSVNAKRVENACAFQQRNGVTVTVTGQPSTSMAAKQIFEKGVPGVLTQTQKGAFSWTRSNGKSGTCTVDLTSTFNHATRTATVKGTFCGRAVDETRTR</sequence>
<proteinExistence type="predicted"/>
<dbReference type="EMBL" id="CADCTV010001007">
    <property type="protein sequence ID" value="CAA9373415.1"/>
    <property type="molecule type" value="Genomic_DNA"/>
</dbReference>
<reference evidence="2" key="1">
    <citation type="submission" date="2020-02" db="EMBL/GenBank/DDBJ databases">
        <authorList>
            <person name="Meier V. D."/>
        </authorList>
    </citation>
    <scope>NUCLEOTIDE SEQUENCE</scope>
    <source>
        <strain evidence="2">AVDCRST_MAG89</strain>
    </source>
</reference>
<gene>
    <name evidence="2" type="ORF">AVDCRST_MAG89-4793</name>
</gene>
<name>A0A6J4MZR8_9BACT</name>
<evidence type="ECO:0008006" key="3">
    <source>
        <dbReference type="Google" id="ProtNLM"/>
    </source>
</evidence>
<feature type="chain" id="PRO_5026704058" description="DUF5666 domain-containing protein" evidence="1">
    <location>
        <begin position="22"/>
        <end position="194"/>
    </location>
</feature>
<evidence type="ECO:0000256" key="1">
    <source>
        <dbReference type="SAM" id="SignalP"/>
    </source>
</evidence>
<evidence type="ECO:0000313" key="2">
    <source>
        <dbReference type="EMBL" id="CAA9373415.1"/>
    </source>
</evidence>
<dbReference type="PROSITE" id="PS51257">
    <property type="entry name" value="PROKAR_LIPOPROTEIN"/>
    <property type="match status" value="1"/>
</dbReference>
<accession>A0A6J4MZR8</accession>
<protein>
    <recommendedName>
        <fullName evidence="3">DUF5666 domain-containing protein</fullName>
    </recommendedName>
</protein>
<dbReference type="AlphaFoldDB" id="A0A6J4MZR8"/>
<keyword evidence="1" id="KW-0732">Signal</keyword>
<feature type="signal peptide" evidence="1">
    <location>
        <begin position="1"/>
        <end position="21"/>
    </location>
</feature>